<sequence>MGTNTGAAFGTGAGQLKGFIGAAPGVGKTYTMLREAVSLKESGVDVVEARQCD</sequence>
<dbReference type="AlphaFoldDB" id="A0A9X7Z7F4"/>
<gene>
    <name evidence="2" type="ORF">JZ786_22635</name>
</gene>
<dbReference type="GO" id="GO:0000155">
    <property type="term" value="F:phosphorelay sensor kinase activity"/>
    <property type="evidence" value="ECO:0007669"/>
    <property type="project" value="InterPro"/>
</dbReference>
<evidence type="ECO:0000313" key="2">
    <source>
        <dbReference type="EMBL" id="QSO47163.1"/>
    </source>
</evidence>
<accession>A0A9X7Z7F4</accession>
<name>A0A9X7Z7F4_9BACL</name>
<dbReference type="GO" id="GO:0016020">
    <property type="term" value="C:membrane"/>
    <property type="evidence" value="ECO:0007669"/>
    <property type="project" value="InterPro"/>
</dbReference>
<keyword evidence="3" id="KW-1185">Reference proteome</keyword>
<dbReference type="EMBL" id="CP071182">
    <property type="protein sequence ID" value="QSO47163.1"/>
    <property type="molecule type" value="Genomic_DNA"/>
</dbReference>
<reference evidence="2 3" key="1">
    <citation type="submission" date="2021-02" db="EMBL/GenBank/DDBJ databases">
        <title>Alicyclobacillus curvatus sp. nov. and Alicyclobacillus mengziensis sp. nov., two acidophilic bacteria isolated from acid mine drainage.</title>
        <authorList>
            <person name="Huang Y."/>
        </authorList>
    </citation>
    <scope>NUCLEOTIDE SEQUENCE [LARGE SCALE GENOMIC DNA]</scope>
    <source>
        <strain evidence="2 3">S30H14</strain>
    </source>
</reference>
<dbReference type="InterPro" id="IPR027417">
    <property type="entry name" value="P-loop_NTPase"/>
</dbReference>
<dbReference type="InterPro" id="IPR003852">
    <property type="entry name" value="Sig_transdc_His_kinase_KdpD_N"/>
</dbReference>
<dbReference type="Proteomes" id="UP000663505">
    <property type="component" value="Chromosome"/>
</dbReference>
<feature type="domain" description="Signal transduction histidine kinase osmosensitive K+ channel sensor N-terminal" evidence="1">
    <location>
        <begin position="14"/>
        <end position="47"/>
    </location>
</feature>
<evidence type="ECO:0000259" key="1">
    <source>
        <dbReference type="Pfam" id="PF02702"/>
    </source>
</evidence>
<dbReference type="KEGG" id="afx:JZ786_22635"/>
<dbReference type="Pfam" id="PF02702">
    <property type="entry name" value="KdpD"/>
    <property type="match status" value="1"/>
</dbReference>
<organism evidence="2 3">
    <name type="scientific">Alicyclobacillus mengziensis</name>
    <dbReference type="NCBI Taxonomy" id="2931921"/>
    <lineage>
        <taxon>Bacteria</taxon>
        <taxon>Bacillati</taxon>
        <taxon>Bacillota</taxon>
        <taxon>Bacilli</taxon>
        <taxon>Bacillales</taxon>
        <taxon>Alicyclobacillaceae</taxon>
        <taxon>Alicyclobacillus</taxon>
    </lineage>
</organism>
<evidence type="ECO:0000313" key="3">
    <source>
        <dbReference type="Proteomes" id="UP000663505"/>
    </source>
</evidence>
<proteinExistence type="predicted"/>
<dbReference type="Gene3D" id="3.40.50.300">
    <property type="entry name" value="P-loop containing nucleotide triphosphate hydrolases"/>
    <property type="match status" value="1"/>
</dbReference>
<protein>
    <recommendedName>
        <fullName evidence="1">Signal transduction histidine kinase osmosensitive K+ channel sensor N-terminal domain-containing protein</fullName>
    </recommendedName>
</protein>